<dbReference type="GO" id="GO:0016740">
    <property type="term" value="F:transferase activity"/>
    <property type="evidence" value="ECO:0007669"/>
    <property type="project" value="UniProtKB-KW"/>
</dbReference>
<feature type="domain" description="Glycosyltransferase 2-like" evidence="1">
    <location>
        <begin position="7"/>
        <end position="121"/>
    </location>
</feature>
<dbReference type="Gene3D" id="3.90.550.10">
    <property type="entry name" value="Spore Coat Polysaccharide Biosynthesis Protein SpsA, Chain A"/>
    <property type="match status" value="1"/>
</dbReference>
<dbReference type="OrthoDB" id="3171021at2"/>
<dbReference type="KEGG" id="fsl:EJO69_11430"/>
<dbReference type="CDD" id="cd00761">
    <property type="entry name" value="Glyco_tranf_GTA_type"/>
    <property type="match status" value="1"/>
</dbReference>
<name>A0A3Q8WUY3_9ACTO</name>
<evidence type="ECO:0000313" key="2">
    <source>
        <dbReference type="EMBL" id="AZN30847.1"/>
    </source>
</evidence>
<proteinExistence type="predicted"/>
<dbReference type="RefSeq" id="WP_126041949.1">
    <property type="nucleotide sequence ID" value="NZ_CP034438.1"/>
</dbReference>
<keyword evidence="3" id="KW-1185">Reference proteome</keyword>
<dbReference type="InterPro" id="IPR001173">
    <property type="entry name" value="Glyco_trans_2-like"/>
</dbReference>
<gene>
    <name evidence="2" type="ORF">EJO69_11430</name>
</gene>
<dbReference type="InterPro" id="IPR029044">
    <property type="entry name" value="Nucleotide-diphossugar_trans"/>
</dbReference>
<evidence type="ECO:0000259" key="1">
    <source>
        <dbReference type="Pfam" id="PF00535"/>
    </source>
</evidence>
<dbReference type="SUPFAM" id="SSF53448">
    <property type="entry name" value="Nucleotide-diphospho-sugar transferases"/>
    <property type="match status" value="1"/>
</dbReference>
<evidence type="ECO:0000313" key="3">
    <source>
        <dbReference type="Proteomes" id="UP000270021"/>
    </source>
</evidence>
<protein>
    <submittedName>
        <fullName evidence="2">Glycosyltransferase family 2 protein</fullName>
    </submittedName>
</protein>
<organism evidence="2 3">
    <name type="scientific">Flaviflexus salsibiostraticola</name>
    <dbReference type="NCBI Taxonomy" id="1282737"/>
    <lineage>
        <taxon>Bacteria</taxon>
        <taxon>Bacillati</taxon>
        <taxon>Actinomycetota</taxon>
        <taxon>Actinomycetes</taxon>
        <taxon>Actinomycetales</taxon>
        <taxon>Actinomycetaceae</taxon>
        <taxon>Flaviflexus</taxon>
    </lineage>
</organism>
<sequence>MSHRVDVIIACHSPSRPVGRAVASVLDGNREDVRLTVVCHNVAVDKIRDVIAERHLSDVTFLHLEDGIRSASGPFEHGTAHATGEFVSILGSDDTLQPGAVREWLDLAQDTGAEVVITRLLLEGRVVHTPPARPFHRGLADPVRDRLSYRSAPLGLVSRAARERTGARLVAGAQVGGDVPYVTELWFGAKTAVQRSGPGYNIGESATDRVTYNPRPIADEFSFIHTLLDADWYRQLAADQRVAIAAKLLRIHVFGVITNRPGPSWWTEEQRGALARAAGRVVDSAPGVLDRLSIADNRVVEAIRNQDVPAETLIELAHARRRHGMPLTLVPRSLRMLFAREAPLRFMAASLLTR</sequence>
<dbReference type="AlphaFoldDB" id="A0A3Q8WUY3"/>
<accession>A0A3Q8WUY3</accession>
<dbReference type="EMBL" id="CP034438">
    <property type="protein sequence ID" value="AZN30847.1"/>
    <property type="molecule type" value="Genomic_DNA"/>
</dbReference>
<dbReference type="Pfam" id="PF00535">
    <property type="entry name" value="Glycos_transf_2"/>
    <property type="match status" value="1"/>
</dbReference>
<keyword evidence="2" id="KW-0808">Transferase</keyword>
<reference evidence="2 3" key="1">
    <citation type="submission" date="2018-12" db="EMBL/GenBank/DDBJ databases">
        <title>Complete genome sequence of Flaviflexus salsibiostraticola KCTC 33148.</title>
        <authorList>
            <person name="Bae J.-W."/>
        </authorList>
    </citation>
    <scope>NUCLEOTIDE SEQUENCE [LARGE SCALE GENOMIC DNA]</scope>
    <source>
        <strain evidence="2 3">KCTC 33148</strain>
    </source>
</reference>
<dbReference type="Proteomes" id="UP000270021">
    <property type="component" value="Chromosome"/>
</dbReference>